<evidence type="ECO:0000313" key="3">
    <source>
        <dbReference type="Proteomes" id="UP000321595"/>
    </source>
</evidence>
<evidence type="ECO:0000256" key="1">
    <source>
        <dbReference type="SAM" id="Phobius"/>
    </source>
</evidence>
<keyword evidence="3" id="KW-1185">Reference proteome</keyword>
<name>A0A5B8XXJ5_9DELT</name>
<feature type="transmembrane region" description="Helical" evidence="1">
    <location>
        <begin position="91"/>
        <end position="113"/>
    </location>
</feature>
<dbReference type="RefSeq" id="WP_146961422.1">
    <property type="nucleotide sequence ID" value="NZ_CP042467.1"/>
</dbReference>
<feature type="transmembrane region" description="Helical" evidence="1">
    <location>
        <begin position="152"/>
        <end position="171"/>
    </location>
</feature>
<protein>
    <submittedName>
        <fullName evidence="2">Uncharacterized protein</fullName>
    </submittedName>
</protein>
<feature type="transmembrane region" description="Helical" evidence="1">
    <location>
        <begin position="357"/>
        <end position="375"/>
    </location>
</feature>
<organism evidence="2 3">
    <name type="scientific">Microvenator marinus</name>
    <dbReference type="NCBI Taxonomy" id="2600177"/>
    <lineage>
        <taxon>Bacteria</taxon>
        <taxon>Deltaproteobacteria</taxon>
        <taxon>Bradymonadales</taxon>
        <taxon>Microvenatoraceae</taxon>
        <taxon>Microvenator</taxon>
    </lineage>
</organism>
<dbReference type="EMBL" id="CP042467">
    <property type="protein sequence ID" value="QED28733.1"/>
    <property type="molecule type" value="Genomic_DNA"/>
</dbReference>
<dbReference type="AlphaFoldDB" id="A0A5B8XXJ5"/>
<dbReference type="Proteomes" id="UP000321595">
    <property type="component" value="Chromosome"/>
</dbReference>
<feature type="transmembrane region" description="Helical" evidence="1">
    <location>
        <begin position="125"/>
        <end position="145"/>
    </location>
</feature>
<reference evidence="2 3" key="1">
    <citation type="submission" date="2019-08" db="EMBL/GenBank/DDBJ databases">
        <authorList>
            <person name="Liang Q."/>
        </authorList>
    </citation>
    <scope>NUCLEOTIDE SEQUENCE [LARGE SCALE GENOMIC DNA]</scope>
    <source>
        <strain evidence="2 3">V1718</strain>
    </source>
</reference>
<dbReference type="KEGG" id="bbae:FRD01_16115"/>
<sequence>MALKHFDPAEDSREATFLAYEFLRRQPQEGLTLTAAELAAQTTLSQVAAEHALLALSRWSPARVTLDRDSELVFAFQTINPPPKNRALDTVLFYVLMAVLTPSVLILSMPSLGLLHASTYWSPPISWLLVALGVVAIPFAMITCFGSLFGLAMVYLPVFAFTMIHLGWDAWDRHQELGSFVGFATFGLVLLMFWGWQVREISKSEDSASNELLETLKDFLLGQRPSWRHDAKRSWQLLAWHRGTITIDDVMVGFGMNRAEAWSELTQLVLHYGGDIQISDTGAISFNFGTFKETKKPEKPPEPRPPKLFGHEGRWLQIVFWGTLFLGSITIIAHPLYPAFPTNLEADFDTLMSRGAGLWPALFLGTLFLVRIRHWRVKLSEWQRRMMGVELLKQWRTTPQDHVLESEIPARLLAEFGGTIDPEVSSTCVVFPEFERGVRANSSGQ</sequence>
<accession>A0A5B8XXJ5</accession>
<proteinExistence type="predicted"/>
<feature type="transmembrane region" description="Helical" evidence="1">
    <location>
        <begin position="177"/>
        <end position="196"/>
    </location>
</feature>
<gene>
    <name evidence="2" type="ORF">FRD01_16115</name>
</gene>
<keyword evidence="1" id="KW-0472">Membrane</keyword>
<evidence type="ECO:0000313" key="2">
    <source>
        <dbReference type="EMBL" id="QED28733.1"/>
    </source>
</evidence>
<keyword evidence="1" id="KW-0812">Transmembrane</keyword>
<feature type="transmembrane region" description="Helical" evidence="1">
    <location>
        <begin position="315"/>
        <end position="337"/>
    </location>
</feature>
<keyword evidence="1" id="KW-1133">Transmembrane helix</keyword>